<accession>V6TKX1</accession>
<dbReference type="VEuPathDB" id="GiardiaDB:GL50581_3946"/>
<dbReference type="AlphaFoldDB" id="V6TKX1"/>
<evidence type="ECO:0000313" key="1">
    <source>
        <dbReference type="EMBL" id="ESU38972.1"/>
    </source>
</evidence>
<protein>
    <submittedName>
        <fullName evidence="1">Uncharacterized protein</fullName>
    </submittedName>
</protein>
<evidence type="ECO:0000313" key="2">
    <source>
        <dbReference type="Proteomes" id="UP000018320"/>
    </source>
</evidence>
<proteinExistence type="predicted"/>
<name>V6TKX1_GIAIN</name>
<dbReference type="EMBL" id="AHGT01000007">
    <property type="protein sequence ID" value="ESU38972.1"/>
    <property type="molecule type" value="Genomic_DNA"/>
</dbReference>
<organism evidence="1 2">
    <name type="scientific">Giardia intestinalis</name>
    <name type="common">Giardia lamblia</name>
    <dbReference type="NCBI Taxonomy" id="5741"/>
    <lineage>
        <taxon>Eukaryota</taxon>
        <taxon>Metamonada</taxon>
        <taxon>Diplomonadida</taxon>
        <taxon>Hexamitidae</taxon>
        <taxon>Giardiinae</taxon>
        <taxon>Giardia</taxon>
    </lineage>
</organism>
<dbReference type="Proteomes" id="UP000018320">
    <property type="component" value="Unassembled WGS sequence"/>
</dbReference>
<reference evidence="1 2" key="2">
    <citation type="journal article" date="2013" name="Genome Biol. Evol.">
        <title>Genome sequencing of Giardia lamblia genotypes A2 and B isolates (DH and GS) and comparative analysis with the genomes of genotypes A1 and E (WB and Pig).</title>
        <authorList>
            <person name="Adam R.D."/>
            <person name="Dahlstrom E.W."/>
            <person name="Martens C.A."/>
            <person name="Bruno D.P."/>
            <person name="Barbian K.D."/>
            <person name="Ricklefs S.M."/>
            <person name="Hernandez M.M."/>
            <person name="Narla N.P."/>
            <person name="Patel R.B."/>
            <person name="Porcella S.F."/>
            <person name="Nash T.E."/>
        </authorList>
    </citation>
    <scope>NUCLEOTIDE SEQUENCE [LARGE SCALE GENOMIC DNA]</scope>
    <source>
        <strain evidence="1 2">DH</strain>
    </source>
</reference>
<feature type="non-terminal residue" evidence="1">
    <location>
        <position position="1"/>
    </location>
</feature>
<comment type="caution">
    <text evidence="1">The sequence shown here is derived from an EMBL/GenBank/DDBJ whole genome shotgun (WGS) entry which is preliminary data.</text>
</comment>
<gene>
    <name evidence="1" type="ORF">DHA2_152337</name>
</gene>
<reference evidence="2" key="1">
    <citation type="submission" date="2012-02" db="EMBL/GenBank/DDBJ databases">
        <title>Genome sequencing of Giardia lamblia Genotypes A2 and B isolates (DH and GS) and comparative analysis with the genomes of Genotypes A1 and E (WB and Pig).</title>
        <authorList>
            <person name="Adam R."/>
            <person name="Dahlstrom E."/>
            <person name="Martens C."/>
            <person name="Bruno D."/>
            <person name="Barbian K."/>
            <person name="Porcella S.F."/>
            <person name="Nash T."/>
        </authorList>
    </citation>
    <scope>NUCLEOTIDE SEQUENCE</scope>
    <source>
        <strain evidence="2">DH</strain>
    </source>
</reference>
<sequence length="305" mass="34629">VGCMSDLLYKDVSMAIGILLNLLRILEGGENKLYDFCDERFDATEFKRLTDSVLRNLTAQAGGSSPHKYSETFYITSKTLPAAALSGIIYQHPKTAKFICKSHYRIDNPDEIRLLYSFNCNMLSRNLALFLSRDFLGEIICAYYNLGSSTPVDVDGYPSKKFFVTNGMLALVYDRIIYCMVRWANFTHSAGTACTVDSIPQTEHAAVYEIVSQALHHLQRAHSISHYLARYPIHSSTEVIDYLKLKKEELEYYEKTHPLWADNSDSLNVGAFNMLSARVIDSPEAMQKFGKVIGRAEDAMQRRRK</sequence>
<dbReference type="VEuPathDB" id="GiardiaDB:GL50803_0029119"/>
<dbReference type="VEuPathDB" id="GiardiaDB:DHA2_152337"/>
<dbReference type="VEuPathDB" id="GiardiaDB:QR46_3746"/>